<keyword evidence="3" id="KW-1185">Reference proteome</keyword>
<dbReference type="SUPFAM" id="SSF88946">
    <property type="entry name" value="Sigma2 domain of RNA polymerase sigma factors"/>
    <property type="match status" value="1"/>
</dbReference>
<comment type="caution">
    <text evidence="2">The sequence shown here is derived from an EMBL/GenBank/DDBJ whole genome shotgun (WGS) entry which is preliminary data.</text>
</comment>
<organism evidence="2 3">
    <name type="scientific">Diplocloster modestus</name>
    <dbReference type="NCBI Taxonomy" id="2850322"/>
    <lineage>
        <taxon>Bacteria</taxon>
        <taxon>Bacillati</taxon>
        <taxon>Bacillota</taxon>
        <taxon>Clostridia</taxon>
        <taxon>Lachnospirales</taxon>
        <taxon>Lachnospiraceae</taxon>
        <taxon>Diplocloster</taxon>
    </lineage>
</organism>
<evidence type="ECO:0000313" key="3">
    <source>
        <dbReference type="Proteomes" id="UP001314681"/>
    </source>
</evidence>
<dbReference type="RefSeq" id="WP_158352265.1">
    <property type="nucleotide sequence ID" value="NZ_JAHQCX010000024.1"/>
</dbReference>
<dbReference type="InterPro" id="IPR036388">
    <property type="entry name" value="WH-like_DNA-bd_sf"/>
</dbReference>
<dbReference type="InterPro" id="IPR013324">
    <property type="entry name" value="RNA_pol_sigma_r3/r4-like"/>
</dbReference>
<protein>
    <recommendedName>
        <fullName evidence="1">RNA polymerase sigma-70 region 3 domain-containing protein</fullName>
    </recommendedName>
</protein>
<accession>A0ABS6KE91</accession>
<gene>
    <name evidence="2" type="ORF">KTH90_22665</name>
</gene>
<dbReference type="InterPro" id="IPR013325">
    <property type="entry name" value="RNA_pol_sigma_r2"/>
</dbReference>
<proteinExistence type="predicted"/>
<dbReference type="Pfam" id="PF04539">
    <property type="entry name" value="Sigma70_r3"/>
    <property type="match status" value="1"/>
</dbReference>
<feature type="domain" description="RNA polymerase sigma-70 region 3" evidence="1">
    <location>
        <begin position="136"/>
        <end position="184"/>
    </location>
</feature>
<dbReference type="EMBL" id="JAHQCX010000024">
    <property type="protein sequence ID" value="MBU9728798.1"/>
    <property type="molecule type" value="Genomic_DNA"/>
</dbReference>
<name>A0ABS6KE91_9FIRM</name>
<dbReference type="SUPFAM" id="SSF88659">
    <property type="entry name" value="Sigma3 and sigma4 domains of RNA polymerase sigma factors"/>
    <property type="match status" value="1"/>
</dbReference>
<sequence length="196" mass="21777">MTSEDRQTTLRLSEEEENFCRSYREDLDSIQPEKPGEKQALFAKLAQGDTLAKGRLTELYLNTVFETAMEYATQGVLLNDLVQEGNIALMVSLESLDLGAADWEEQVCAAIRGSMQEALEEQELFKSANDTVVTKVNLISQGVSNLTEELERKVTVEELAAYLNMPENEVADILRLAGEGIEVEGHHGHDHHHAGC</sequence>
<evidence type="ECO:0000259" key="1">
    <source>
        <dbReference type="Pfam" id="PF04539"/>
    </source>
</evidence>
<dbReference type="Proteomes" id="UP001314681">
    <property type="component" value="Unassembled WGS sequence"/>
</dbReference>
<dbReference type="Gene3D" id="1.10.10.10">
    <property type="entry name" value="Winged helix-like DNA-binding domain superfamily/Winged helix DNA-binding domain"/>
    <property type="match status" value="1"/>
</dbReference>
<dbReference type="InterPro" id="IPR007624">
    <property type="entry name" value="RNA_pol_sigma70_r3"/>
</dbReference>
<evidence type="ECO:0000313" key="2">
    <source>
        <dbReference type="EMBL" id="MBU9728798.1"/>
    </source>
</evidence>
<dbReference type="Gene3D" id="1.20.120.1810">
    <property type="match status" value="1"/>
</dbReference>
<reference evidence="2 3" key="1">
    <citation type="submission" date="2021-06" db="EMBL/GenBank/DDBJ databases">
        <title>Description of novel taxa of the family Lachnospiraceae.</title>
        <authorList>
            <person name="Chaplin A.V."/>
            <person name="Sokolova S.R."/>
            <person name="Pikina A.P."/>
            <person name="Korzhanova M."/>
            <person name="Belova V."/>
            <person name="Korostin D."/>
            <person name="Efimov B.A."/>
        </authorList>
    </citation>
    <scope>NUCLEOTIDE SEQUENCE [LARGE SCALE GENOMIC DNA]</scope>
    <source>
        <strain evidence="2 3">ASD4241</strain>
    </source>
</reference>